<reference evidence="3" key="1">
    <citation type="submission" date="2015-06" db="EMBL/GenBank/DDBJ databases">
        <title>Expansion of signal transduction pathways in fungi by whole-genome duplication.</title>
        <authorList>
            <consortium name="DOE Joint Genome Institute"/>
            <person name="Corrochano L.M."/>
            <person name="Kuo A."/>
            <person name="Marcet-Houben M."/>
            <person name="Polaino S."/>
            <person name="Salamov A."/>
            <person name="Villalobos J.M."/>
            <person name="Alvarez M.I."/>
            <person name="Avalos J."/>
            <person name="Benito E.P."/>
            <person name="Benoit I."/>
            <person name="Burger G."/>
            <person name="Camino L.P."/>
            <person name="Canovas D."/>
            <person name="Cerda-Olmedo E."/>
            <person name="Cheng J.-F."/>
            <person name="Dominguez A."/>
            <person name="Elias M."/>
            <person name="Eslava A.P."/>
            <person name="Glaser F."/>
            <person name="Grimwood J."/>
            <person name="Gutierrez G."/>
            <person name="Heitman J."/>
            <person name="Henrissat B."/>
            <person name="Iturriaga E.A."/>
            <person name="Lang B.F."/>
            <person name="Lavin J.L."/>
            <person name="Lee S."/>
            <person name="Li W."/>
            <person name="Lindquist E."/>
            <person name="Lopez-Garcia S."/>
            <person name="Luque E.M."/>
            <person name="Marcos A.T."/>
            <person name="Martin J."/>
            <person name="McCluskey K."/>
            <person name="Medina H.R."/>
            <person name="Miralles-Duran A."/>
            <person name="Miyazaki A."/>
            <person name="Munoz-Torres E."/>
            <person name="Oguiza J.A."/>
            <person name="Ohm R."/>
            <person name="Olmedo M."/>
            <person name="Orejas M."/>
            <person name="Ortiz-Castellanos L."/>
            <person name="Pisabarro A.G."/>
            <person name="Rodriguez-Romero J."/>
            <person name="Ruiz-Herrera J."/>
            <person name="Ruiz-Vazquez R."/>
            <person name="Sanz C."/>
            <person name="Schackwitz W."/>
            <person name="Schmutz J."/>
            <person name="Shahriari M."/>
            <person name="Shelest E."/>
            <person name="Silva-Franco F."/>
            <person name="Soanes D."/>
            <person name="Syed K."/>
            <person name="Tagua V.G."/>
            <person name="Talbot N.J."/>
            <person name="Thon M."/>
            <person name="De vries R.P."/>
            <person name="Wiebenga A."/>
            <person name="Yadav J.S."/>
            <person name="Braun E.L."/>
            <person name="Baker S."/>
            <person name="Garre V."/>
            <person name="Horwitz B."/>
            <person name="Torres-Martinez S."/>
            <person name="Idnurm A."/>
            <person name="Herrera-Estrella A."/>
            <person name="Gabaldon T."/>
            <person name="Grigoriev I.V."/>
        </authorList>
    </citation>
    <scope>NUCLEOTIDE SEQUENCE [LARGE SCALE GENOMIC DNA]</scope>
    <source>
        <strain evidence="3">NRRL 1555(-)</strain>
    </source>
</reference>
<dbReference type="PANTHER" id="PTHR12461">
    <property type="entry name" value="HYPOXIA-INDUCIBLE FACTOR 1 ALPHA INHIBITOR-RELATED"/>
    <property type="match status" value="1"/>
</dbReference>
<evidence type="ECO:0000313" key="2">
    <source>
        <dbReference type="EMBL" id="OAD66868.1"/>
    </source>
</evidence>
<dbReference type="SMART" id="SM00558">
    <property type="entry name" value="JmjC"/>
    <property type="match status" value="1"/>
</dbReference>
<dbReference type="InParanoid" id="A0A167JXG1"/>
<dbReference type="OrthoDB" id="415358at2759"/>
<dbReference type="PANTHER" id="PTHR12461:SF99">
    <property type="entry name" value="BIFUNCTIONAL PEPTIDASE AND (3S)-LYSYL HYDROXYLASE JMJD7"/>
    <property type="match status" value="1"/>
</dbReference>
<dbReference type="STRING" id="763407.A0A167JXG1"/>
<dbReference type="SUPFAM" id="SSF51197">
    <property type="entry name" value="Clavaminate synthase-like"/>
    <property type="match status" value="1"/>
</dbReference>
<name>A0A167JXG1_PHYB8</name>
<organism evidence="2 3">
    <name type="scientific">Phycomyces blakesleeanus (strain ATCC 8743b / DSM 1359 / FGSC 10004 / NBRC 33097 / NRRL 1555)</name>
    <dbReference type="NCBI Taxonomy" id="763407"/>
    <lineage>
        <taxon>Eukaryota</taxon>
        <taxon>Fungi</taxon>
        <taxon>Fungi incertae sedis</taxon>
        <taxon>Mucoromycota</taxon>
        <taxon>Mucoromycotina</taxon>
        <taxon>Mucoromycetes</taxon>
        <taxon>Mucorales</taxon>
        <taxon>Phycomycetaceae</taxon>
        <taxon>Phycomyces</taxon>
    </lineage>
</organism>
<dbReference type="RefSeq" id="XP_018284908.1">
    <property type="nucleotide sequence ID" value="XM_018437365.1"/>
</dbReference>
<dbReference type="InterPro" id="IPR014710">
    <property type="entry name" value="RmlC-like_jellyroll"/>
</dbReference>
<dbReference type="Proteomes" id="UP000077315">
    <property type="component" value="Unassembled WGS sequence"/>
</dbReference>
<evidence type="ECO:0000313" key="3">
    <source>
        <dbReference type="Proteomes" id="UP000077315"/>
    </source>
</evidence>
<keyword evidence="3" id="KW-1185">Reference proteome</keyword>
<dbReference type="Pfam" id="PF13621">
    <property type="entry name" value="Cupin_8"/>
    <property type="match status" value="1"/>
</dbReference>
<proteinExistence type="predicted"/>
<accession>A0A167JXG1</accession>
<dbReference type="InterPro" id="IPR041667">
    <property type="entry name" value="Cupin_8"/>
</dbReference>
<feature type="domain" description="JmjC" evidence="1">
    <location>
        <begin position="132"/>
        <end position="311"/>
    </location>
</feature>
<dbReference type="AlphaFoldDB" id="A0A167JXG1"/>
<evidence type="ECO:0000259" key="1">
    <source>
        <dbReference type="PROSITE" id="PS51184"/>
    </source>
</evidence>
<dbReference type="EMBL" id="KV441000">
    <property type="protein sequence ID" value="OAD66868.1"/>
    <property type="molecule type" value="Genomic_DNA"/>
</dbReference>
<gene>
    <name evidence="2" type="ORF">PHYBLDRAFT_174888</name>
</gene>
<dbReference type="VEuPathDB" id="FungiDB:PHYBLDRAFT_174888"/>
<dbReference type="PROSITE" id="PS51184">
    <property type="entry name" value="JMJC"/>
    <property type="match status" value="1"/>
</dbReference>
<dbReference type="GeneID" id="28998271"/>
<dbReference type="Gene3D" id="2.60.120.10">
    <property type="entry name" value="Jelly Rolls"/>
    <property type="match status" value="1"/>
</dbReference>
<dbReference type="InterPro" id="IPR003347">
    <property type="entry name" value="JmjC_dom"/>
</dbReference>
<protein>
    <recommendedName>
        <fullName evidence="1">JmjC domain-containing protein</fullName>
    </recommendedName>
</protein>
<sequence>MQPTIEESFVRYVKEYQEMCGSYVHVYQKPPTPLEFLRTSVHPNRPAIIKGAFDDWPARTKWTNQYLRSTMGKVPITVAITPNGYADAVTLDKITGKEYFAMPYEKVMPFDRFIDTIEGKENSPNKHYISLQNGSLPAEFSPLEKDVAPHIDWCSEALGKQPDAVNFWFGDSGSTTSLHKDPYENCYAVIRGEKTFVLFPPSEYYCMHESIYPGAVYEPNSTTGSLELVPIHPPTKTPWIPVDPLSPDYTRFPRFRHAKPLIITVQEGDMLYLPALWFHHVLQNGDQGVIAINYWYDMEYTNSLFPTMGLFRDLVAGVLDGTNLHSSDSDKNSDSE</sequence>